<protein>
    <submittedName>
        <fullName evidence="2">Uncharacterized protein</fullName>
    </submittedName>
</protein>
<reference evidence="3" key="1">
    <citation type="journal article" date="2014" name="Genome Announc.">
        <title>Genome sequence and annotation of Acremonium chrysogenum, producer of the beta-lactam antibiotic cephalosporin C.</title>
        <authorList>
            <person name="Terfehr D."/>
            <person name="Dahlmann T.A."/>
            <person name="Specht T."/>
            <person name="Zadra I."/>
            <person name="Kuernsteiner H."/>
            <person name="Kueck U."/>
        </authorList>
    </citation>
    <scope>NUCLEOTIDE SEQUENCE [LARGE SCALE GENOMIC DNA]</scope>
    <source>
        <strain evidence="3">ATCC 11550 / CBS 779.69 / DSM 880 / IAM 14645 / JCM 23072 / IMI 49137</strain>
    </source>
</reference>
<dbReference type="Proteomes" id="UP000029964">
    <property type="component" value="Unassembled WGS sequence"/>
</dbReference>
<comment type="caution">
    <text evidence="2">The sequence shown here is derived from an EMBL/GenBank/DDBJ whole genome shotgun (WGS) entry which is preliminary data.</text>
</comment>
<dbReference type="EMBL" id="JPKY01000188">
    <property type="protein sequence ID" value="KFH40576.1"/>
    <property type="molecule type" value="Genomic_DNA"/>
</dbReference>
<feature type="region of interest" description="Disordered" evidence="1">
    <location>
        <begin position="52"/>
        <end position="77"/>
    </location>
</feature>
<accession>A0A086STZ4</accession>
<evidence type="ECO:0000256" key="1">
    <source>
        <dbReference type="SAM" id="MobiDB-lite"/>
    </source>
</evidence>
<name>A0A086STZ4_HAPC1</name>
<keyword evidence="3" id="KW-1185">Reference proteome</keyword>
<organism evidence="2 3">
    <name type="scientific">Hapsidospora chrysogenum (strain ATCC 11550 / CBS 779.69 / DSM 880 / IAM 14645 / JCM 23072 / IMI 49137)</name>
    <name type="common">Acremonium chrysogenum</name>
    <dbReference type="NCBI Taxonomy" id="857340"/>
    <lineage>
        <taxon>Eukaryota</taxon>
        <taxon>Fungi</taxon>
        <taxon>Dikarya</taxon>
        <taxon>Ascomycota</taxon>
        <taxon>Pezizomycotina</taxon>
        <taxon>Sordariomycetes</taxon>
        <taxon>Hypocreomycetidae</taxon>
        <taxon>Hypocreales</taxon>
        <taxon>Bionectriaceae</taxon>
        <taxon>Hapsidospora</taxon>
    </lineage>
</organism>
<evidence type="ECO:0000313" key="2">
    <source>
        <dbReference type="EMBL" id="KFH40576.1"/>
    </source>
</evidence>
<feature type="compositionally biased region" description="Basic and acidic residues" evidence="1">
    <location>
        <begin position="55"/>
        <end position="66"/>
    </location>
</feature>
<evidence type="ECO:0000313" key="3">
    <source>
        <dbReference type="Proteomes" id="UP000029964"/>
    </source>
</evidence>
<dbReference type="AlphaFoldDB" id="A0A086STZ4"/>
<dbReference type="HOGENOM" id="CLU_2637497_0_0_1"/>
<sequence length="77" mass="8690">MCTPREGIVRSAEFRASHVDDPSLGARRRDRFWDGSARPSHLLFSTNARSCPRTWSDEESKKHSDNSIHLGHQDAVG</sequence>
<proteinExistence type="predicted"/>
<gene>
    <name evidence="2" type="ORF">ACRE_087330</name>
</gene>